<feature type="domain" description="Response regulatory" evidence="3">
    <location>
        <begin position="5"/>
        <end position="121"/>
    </location>
</feature>
<dbReference type="RefSeq" id="WP_275707797.1">
    <property type="nucleotide sequence ID" value="NZ_JAKLTN010000001.1"/>
</dbReference>
<dbReference type="SUPFAM" id="SSF81606">
    <property type="entry name" value="PP2C-like"/>
    <property type="match status" value="1"/>
</dbReference>
<dbReference type="InterPro" id="IPR052016">
    <property type="entry name" value="Bact_Sigma-Reg"/>
</dbReference>
<dbReference type="Gene3D" id="3.30.450.20">
    <property type="entry name" value="PAS domain"/>
    <property type="match status" value="1"/>
</dbReference>
<evidence type="ECO:0000259" key="3">
    <source>
        <dbReference type="PROSITE" id="PS50110"/>
    </source>
</evidence>
<dbReference type="EMBL" id="JAKLTN010000001">
    <property type="protein sequence ID" value="MCG2576177.1"/>
    <property type="molecule type" value="Genomic_DNA"/>
</dbReference>
<feature type="modified residue" description="4-aspartylphosphate" evidence="2">
    <location>
        <position position="54"/>
    </location>
</feature>
<dbReference type="Pfam" id="PF00989">
    <property type="entry name" value="PAS"/>
    <property type="match status" value="1"/>
</dbReference>
<dbReference type="InterPro" id="IPR035965">
    <property type="entry name" value="PAS-like_dom_sf"/>
</dbReference>
<protein>
    <submittedName>
        <fullName evidence="6">SpoIIE family protein phosphatase</fullName>
    </submittedName>
</protein>
<feature type="domain" description="PAC" evidence="5">
    <location>
        <begin position="210"/>
        <end position="260"/>
    </location>
</feature>
<comment type="caution">
    <text evidence="6">The sequence shown here is derived from an EMBL/GenBank/DDBJ whole genome shotgun (WGS) entry which is preliminary data.</text>
</comment>
<dbReference type="Gene3D" id="3.60.40.10">
    <property type="entry name" value="PPM-type phosphatase domain"/>
    <property type="match status" value="1"/>
</dbReference>
<dbReference type="Pfam" id="PF07228">
    <property type="entry name" value="SpoIIE"/>
    <property type="match status" value="1"/>
</dbReference>
<dbReference type="SUPFAM" id="SSF52172">
    <property type="entry name" value="CheY-like"/>
    <property type="match status" value="1"/>
</dbReference>
<gene>
    <name evidence="6" type="ORF">LZ012_04120</name>
</gene>
<evidence type="ECO:0000313" key="6">
    <source>
        <dbReference type="EMBL" id="MCG2576177.1"/>
    </source>
</evidence>
<dbReference type="PANTHER" id="PTHR43156">
    <property type="entry name" value="STAGE II SPORULATION PROTEIN E-RELATED"/>
    <property type="match status" value="1"/>
</dbReference>
<dbReference type="Gene3D" id="3.40.50.2300">
    <property type="match status" value="1"/>
</dbReference>
<dbReference type="Pfam" id="PF00072">
    <property type="entry name" value="Response_reg"/>
    <property type="match status" value="1"/>
</dbReference>
<evidence type="ECO:0000256" key="2">
    <source>
        <dbReference type="PROSITE-ProRule" id="PRU00169"/>
    </source>
</evidence>
<dbReference type="PANTHER" id="PTHR43156:SF2">
    <property type="entry name" value="STAGE II SPORULATION PROTEIN E"/>
    <property type="match status" value="1"/>
</dbReference>
<proteinExistence type="predicted"/>
<dbReference type="SUPFAM" id="SSF55785">
    <property type="entry name" value="PYP-like sensor domain (PAS domain)"/>
    <property type="match status" value="1"/>
</dbReference>
<reference evidence="6" key="1">
    <citation type="submission" date="2022-01" db="EMBL/GenBank/DDBJ databases">
        <authorList>
            <person name="Jo J.-H."/>
            <person name="Im W.-T."/>
        </authorList>
    </citation>
    <scope>NUCLEOTIDE SEQUENCE</scope>
    <source>
        <strain evidence="6">XY25</strain>
    </source>
</reference>
<keyword evidence="2" id="KW-0597">Phosphoprotein</keyword>
<evidence type="ECO:0000259" key="4">
    <source>
        <dbReference type="PROSITE" id="PS50112"/>
    </source>
</evidence>
<feature type="domain" description="PAS" evidence="4">
    <location>
        <begin position="133"/>
        <end position="187"/>
    </location>
</feature>
<dbReference type="PROSITE" id="PS50110">
    <property type="entry name" value="RESPONSE_REGULATORY"/>
    <property type="match status" value="1"/>
</dbReference>
<evidence type="ECO:0000259" key="5">
    <source>
        <dbReference type="PROSITE" id="PS50113"/>
    </source>
</evidence>
<dbReference type="InterPro" id="IPR036457">
    <property type="entry name" value="PPM-type-like_dom_sf"/>
</dbReference>
<evidence type="ECO:0000256" key="1">
    <source>
        <dbReference type="ARBA" id="ARBA00022801"/>
    </source>
</evidence>
<organism evidence="6 7">
    <name type="scientific">Dechloromonas hankyongensis</name>
    <dbReference type="NCBI Taxonomy" id="2908002"/>
    <lineage>
        <taxon>Bacteria</taxon>
        <taxon>Pseudomonadati</taxon>
        <taxon>Pseudomonadota</taxon>
        <taxon>Betaproteobacteria</taxon>
        <taxon>Rhodocyclales</taxon>
        <taxon>Azonexaceae</taxon>
        <taxon>Dechloromonas</taxon>
    </lineage>
</organism>
<name>A0ABS9JZ36_9RHOO</name>
<dbReference type="SMART" id="SM00448">
    <property type="entry name" value="REC"/>
    <property type="match status" value="1"/>
</dbReference>
<dbReference type="SMART" id="SM00331">
    <property type="entry name" value="PP2C_SIG"/>
    <property type="match status" value="1"/>
</dbReference>
<dbReference type="InterPro" id="IPR001932">
    <property type="entry name" value="PPM-type_phosphatase-like_dom"/>
</dbReference>
<dbReference type="PROSITE" id="PS50112">
    <property type="entry name" value="PAS"/>
    <property type="match status" value="1"/>
</dbReference>
<dbReference type="InterPro" id="IPR013767">
    <property type="entry name" value="PAS_fold"/>
</dbReference>
<accession>A0ABS9JZ36</accession>
<dbReference type="NCBIfam" id="TIGR00229">
    <property type="entry name" value="sensory_box"/>
    <property type="match status" value="1"/>
</dbReference>
<dbReference type="SMART" id="SM00091">
    <property type="entry name" value="PAS"/>
    <property type="match status" value="1"/>
</dbReference>
<dbReference type="Proteomes" id="UP001165384">
    <property type="component" value="Unassembled WGS sequence"/>
</dbReference>
<dbReference type="PROSITE" id="PS50113">
    <property type="entry name" value="PAC"/>
    <property type="match status" value="1"/>
</dbReference>
<dbReference type="InterPro" id="IPR001789">
    <property type="entry name" value="Sig_transdc_resp-reg_receiver"/>
</dbReference>
<evidence type="ECO:0000313" key="7">
    <source>
        <dbReference type="Proteomes" id="UP001165384"/>
    </source>
</evidence>
<keyword evidence="7" id="KW-1185">Reference proteome</keyword>
<dbReference type="CDD" id="cd00130">
    <property type="entry name" value="PAS"/>
    <property type="match status" value="1"/>
</dbReference>
<dbReference type="InterPro" id="IPR011006">
    <property type="entry name" value="CheY-like_superfamily"/>
</dbReference>
<dbReference type="InterPro" id="IPR000700">
    <property type="entry name" value="PAS-assoc_C"/>
</dbReference>
<sequence length="509" mass="56106">MTKMKVLAVDDNRTNLHILQVFLKKLGHVVVLAENGEEAVRKFEAELPDLVLLDIMMPVMDGFEAARRIKAMTRDRWTPVIFLSALNRDENLVEGLDAGADDYLTKPINFVVLEAKLRSMQRSLSMQQASIDSLRRVQAISDNVLDAIVTTDETGAIVSINQSTERIFGWLQQELIGQNLAMLMPEETMLGSPGRLPLASEGGSSPIVARECEILAQHRDGHRFPATITTSQFTLDNHRMLISVIRDITERKQTERKLAENAHQLQDYYDQTQAEQQLALRLMEKQLHRSGLNDRCLRYKVIPATHFSGDIVAAARSADGLFYALLADATGHGLAAAISVLPVLALFYRMTKLSRSVQDIVLELNQQLQESMPVGRFVAVTLVCLDESSRRGEIWVGGTPEAFLLDGTGQVAQTFPSANLPLGIVTSSELGGAPMAFTWEPKSQLVLCSDGLLEATNAADEQFGMQGLIRAAANTSSADRFEKIEQALQAYQDGNPASDDISLMLIDCP</sequence>
<dbReference type="InterPro" id="IPR000014">
    <property type="entry name" value="PAS"/>
</dbReference>
<keyword evidence="1" id="KW-0378">Hydrolase</keyword>